<organism evidence="1 2">
    <name type="scientific">Tumebacillus amylolyticus</name>
    <dbReference type="NCBI Taxonomy" id="2801339"/>
    <lineage>
        <taxon>Bacteria</taxon>
        <taxon>Bacillati</taxon>
        <taxon>Bacillota</taxon>
        <taxon>Bacilli</taxon>
        <taxon>Bacillales</taxon>
        <taxon>Alicyclobacillaceae</taxon>
        <taxon>Tumebacillus</taxon>
    </lineage>
</organism>
<evidence type="ECO:0000313" key="1">
    <source>
        <dbReference type="EMBL" id="MBL0387894.1"/>
    </source>
</evidence>
<evidence type="ECO:0008006" key="3">
    <source>
        <dbReference type="Google" id="ProtNLM"/>
    </source>
</evidence>
<name>A0ABS1JC88_9BACL</name>
<comment type="caution">
    <text evidence="1">The sequence shown here is derived from an EMBL/GenBank/DDBJ whole genome shotgun (WGS) entry which is preliminary data.</text>
</comment>
<dbReference type="InterPro" id="IPR036388">
    <property type="entry name" value="WH-like_DNA-bd_sf"/>
</dbReference>
<accession>A0ABS1JC88</accession>
<proteinExistence type="predicted"/>
<keyword evidence="2" id="KW-1185">Reference proteome</keyword>
<gene>
    <name evidence="1" type="ORF">JJB07_14730</name>
</gene>
<dbReference type="Gene3D" id="1.10.10.10">
    <property type="entry name" value="Winged helix-like DNA-binding domain superfamily/Winged helix DNA-binding domain"/>
    <property type="match status" value="1"/>
</dbReference>
<dbReference type="EMBL" id="JAEQNB010000004">
    <property type="protein sequence ID" value="MBL0387894.1"/>
    <property type="molecule type" value="Genomic_DNA"/>
</dbReference>
<dbReference type="Proteomes" id="UP000602284">
    <property type="component" value="Unassembled WGS sequence"/>
</dbReference>
<sequence length="95" mass="10936">MTPQFNFTPEQVEHHLREWGEELELTETQIGVLILCSGKEDLTDQQIADKIGVMKYEVRKALTHLREALGASKKSEIYFKSYQRLQAVAEREGAE</sequence>
<protein>
    <recommendedName>
        <fullName evidence="3">HTH luxR-type domain-containing protein</fullName>
    </recommendedName>
</protein>
<reference evidence="1 2" key="1">
    <citation type="submission" date="2021-01" db="EMBL/GenBank/DDBJ databases">
        <title>Tumebacillus sp. strain ITR2 16S ribosomal RNA gene Genome sequencing and assembly.</title>
        <authorList>
            <person name="Kang M."/>
        </authorList>
    </citation>
    <scope>NUCLEOTIDE SEQUENCE [LARGE SCALE GENOMIC DNA]</scope>
    <source>
        <strain evidence="1 2">ITR2</strain>
    </source>
</reference>
<dbReference type="RefSeq" id="WP_201636331.1">
    <property type="nucleotide sequence ID" value="NZ_JAEQNB010000004.1"/>
</dbReference>
<evidence type="ECO:0000313" key="2">
    <source>
        <dbReference type="Proteomes" id="UP000602284"/>
    </source>
</evidence>